<evidence type="ECO:0008006" key="4">
    <source>
        <dbReference type="Google" id="ProtNLM"/>
    </source>
</evidence>
<dbReference type="Proteomes" id="UP001199319">
    <property type="component" value="Unassembled WGS sequence"/>
</dbReference>
<feature type="transmembrane region" description="Helical" evidence="1">
    <location>
        <begin position="404"/>
        <end position="424"/>
    </location>
</feature>
<accession>A0AAE3AA13</accession>
<dbReference type="RefSeq" id="WP_302928055.1">
    <property type="nucleotide sequence ID" value="NZ_JAJEPW010000008.1"/>
</dbReference>
<keyword evidence="1" id="KW-0472">Membrane</keyword>
<feature type="transmembrane region" description="Helical" evidence="1">
    <location>
        <begin position="312"/>
        <end position="333"/>
    </location>
</feature>
<feature type="transmembrane region" description="Helical" evidence="1">
    <location>
        <begin position="149"/>
        <end position="177"/>
    </location>
</feature>
<sequence length="533" mass="56952">MLKLLLKKQLFEIFRSYFYDAKKNKARSRLATALYIGLFVLLMAGILGGIFTLLAVKLCGPLAAAGLDWLYFALTGGIAVLLGVFGSIFNTYAGLYLPKDNDLLLSMPVPVSSLVAARLSGVYLMGLMYSAVVILPAVIIYWVTVGVTASAVLGGLVLTLLISLAVLVLSCALGWVAAKISQKLRNKSLVVVLASLVFIGLYYFVYFKAQSVLQDLLANAGTYGAQIRSRAYPLYLFGSVGTGSGAAMLAVTAAVAALCGLMWVLLSRSFLHIATSTGKTARRTYRETALRRRSVDGALLHRELAHFAANPAYMLNCGLGTFLMPICAAAVLWKGGSLFAMLDALFADTEGSVPVMLCVLLCGLASMNLMTAPSVSLEGKSLWLMQSLPVEPWQALRAKLRMQVLLTVPPLLLCAVCAAIVYPLGLVRLLVMAVFAASYALLGALAGLTLGVKMPVLTWTDQLMPIKQSAPVMLTLFGGMGYTILLFAGFLLLPGWRLGFAGYAACFAAANLLLCAVLHRWLRKKGAALFAAL</sequence>
<dbReference type="AlphaFoldDB" id="A0AAE3AA13"/>
<proteinExistence type="predicted"/>
<evidence type="ECO:0000313" key="2">
    <source>
        <dbReference type="EMBL" id="MCC2128747.1"/>
    </source>
</evidence>
<name>A0AAE3AA13_9FIRM</name>
<feature type="transmembrane region" description="Helical" evidence="1">
    <location>
        <begin position="69"/>
        <end position="97"/>
    </location>
</feature>
<keyword evidence="1" id="KW-1133">Transmembrane helix</keyword>
<organism evidence="2 3">
    <name type="scientific">Brotocaccenecus cirricatena</name>
    <dbReference type="NCBI Taxonomy" id="3064195"/>
    <lineage>
        <taxon>Bacteria</taxon>
        <taxon>Bacillati</taxon>
        <taxon>Bacillota</taxon>
        <taxon>Clostridia</taxon>
        <taxon>Eubacteriales</taxon>
        <taxon>Oscillospiraceae</taxon>
        <taxon>Brotocaccenecus</taxon>
    </lineage>
</organism>
<feature type="transmembrane region" description="Helical" evidence="1">
    <location>
        <begin position="500"/>
        <end position="518"/>
    </location>
</feature>
<keyword evidence="3" id="KW-1185">Reference proteome</keyword>
<evidence type="ECO:0000313" key="3">
    <source>
        <dbReference type="Proteomes" id="UP001199319"/>
    </source>
</evidence>
<keyword evidence="1" id="KW-0812">Transmembrane</keyword>
<feature type="transmembrane region" description="Helical" evidence="1">
    <location>
        <begin position="353"/>
        <end position="375"/>
    </location>
</feature>
<feature type="transmembrane region" description="Helical" evidence="1">
    <location>
        <begin position="472"/>
        <end position="494"/>
    </location>
</feature>
<feature type="transmembrane region" description="Helical" evidence="1">
    <location>
        <begin position="246"/>
        <end position="266"/>
    </location>
</feature>
<reference evidence="2" key="1">
    <citation type="submission" date="2021-10" db="EMBL/GenBank/DDBJ databases">
        <title>Anaerobic single-cell dispensing facilitates the cultivation of human gut bacteria.</title>
        <authorList>
            <person name="Afrizal A."/>
        </authorList>
    </citation>
    <scope>NUCLEOTIDE SEQUENCE</scope>
    <source>
        <strain evidence="2">CLA-AA-H272</strain>
    </source>
</reference>
<feature type="transmembrane region" description="Helical" evidence="1">
    <location>
        <begin position="32"/>
        <end position="57"/>
    </location>
</feature>
<evidence type="ECO:0000256" key="1">
    <source>
        <dbReference type="SAM" id="Phobius"/>
    </source>
</evidence>
<gene>
    <name evidence="2" type="ORF">LKD37_04280</name>
</gene>
<protein>
    <recommendedName>
        <fullName evidence="4">ABC-2 type transport system permease protein</fullName>
    </recommendedName>
</protein>
<comment type="caution">
    <text evidence="2">The sequence shown here is derived from an EMBL/GenBank/DDBJ whole genome shotgun (WGS) entry which is preliminary data.</text>
</comment>
<feature type="transmembrane region" description="Helical" evidence="1">
    <location>
        <begin position="430"/>
        <end position="452"/>
    </location>
</feature>
<feature type="transmembrane region" description="Helical" evidence="1">
    <location>
        <begin position="122"/>
        <end position="143"/>
    </location>
</feature>
<feature type="transmembrane region" description="Helical" evidence="1">
    <location>
        <begin position="189"/>
        <end position="207"/>
    </location>
</feature>
<dbReference type="EMBL" id="JAJEPW010000008">
    <property type="protein sequence ID" value="MCC2128747.1"/>
    <property type="molecule type" value="Genomic_DNA"/>
</dbReference>